<dbReference type="AlphaFoldDB" id="A0A9Q1QNY8"/>
<dbReference type="EMBL" id="JAKOGI010000030">
    <property type="protein sequence ID" value="KAJ8448426.1"/>
    <property type="molecule type" value="Genomic_DNA"/>
</dbReference>
<keyword evidence="3" id="KW-1185">Reference proteome</keyword>
<organism evidence="2 3">
    <name type="scientific">Carnegiea gigantea</name>
    <dbReference type="NCBI Taxonomy" id="171969"/>
    <lineage>
        <taxon>Eukaryota</taxon>
        <taxon>Viridiplantae</taxon>
        <taxon>Streptophyta</taxon>
        <taxon>Embryophyta</taxon>
        <taxon>Tracheophyta</taxon>
        <taxon>Spermatophyta</taxon>
        <taxon>Magnoliopsida</taxon>
        <taxon>eudicotyledons</taxon>
        <taxon>Gunneridae</taxon>
        <taxon>Pentapetalae</taxon>
        <taxon>Caryophyllales</taxon>
        <taxon>Cactineae</taxon>
        <taxon>Cactaceae</taxon>
        <taxon>Cactoideae</taxon>
        <taxon>Echinocereeae</taxon>
        <taxon>Carnegiea</taxon>
    </lineage>
</organism>
<evidence type="ECO:0000256" key="1">
    <source>
        <dbReference type="SAM" id="MobiDB-lite"/>
    </source>
</evidence>
<dbReference type="Proteomes" id="UP001153076">
    <property type="component" value="Unassembled WGS sequence"/>
</dbReference>
<feature type="region of interest" description="Disordered" evidence="1">
    <location>
        <begin position="31"/>
        <end position="79"/>
    </location>
</feature>
<reference evidence="2" key="1">
    <citation type="submission" date="2022-04" db="EMBL/GenBank/DDBJ databases">
        <title>Carnegiea gigantea Genome sequencing and assembly v2.</title>
        <authorList>
            <person name="Copetti D."/>
            <person name="Sanderson M.J."/>
            <person name="Burquez A."/>
            <person name="Wojciechowski M.F."/>
        </authorList>
    </citation>
    <scope>NUCLEOTIDE SEQUENCE</scope>
    <source>
        <strain evidence="2">SGP5-SGP5p</strain>
        <tissue evidence="2">Aerial part</tissue>
    </source>
</reference>
<comment type="caution">
    <text evidence="2">The sequence shown here is derived from an EMBL/GenBank/DDBJ whole genome shotgun (WGS) entry which is preliminary data.</text>
</comment>
<feature type="compositionally biased region" description="Basic and acidic residues" evidence="1">
    <location>
        <begin position="52"/>
        <end position="68"/>
    </location>
</feature>
<gene>
    <name evidence="2" type="ORF">Cgig2_022054</name>
</gene>
<proteinExistence type="predicted"/>
<evidence type="ECO:0000313" key="3">
    <source>
        <dbReference type="Proteomes" id="UP001153076"/>
    </source>
</evidence>
<accession>A0A9Q1QNY8</accession>
<protein>
    <submittedName>
        <fullName evidence="2">Uncharacterized protein</fullName>
    </submittedName>
</protein>
<name>A0A9Q1QNY8_9CARY</name>
<sequence>MKKPPDPGGSSCFSHSSCFSLVCCCSSAPISQKHGERDRASTDSSSSSDSDIEAKAAPDSEAESHPQPDPEAASDVDEIDADSGAIVSVRVELKGGKIRPFYCQICFPLPLAGFESTLMDLSFLFVKALLKVSNQFPPRVFTGYLRTATEPWS</sequence>
<evidence type="ECO:0000313" key="2">
    <source>
        <dbReference type="EMBL" id="KAJ8448426.1"/>
    </source>
</evidence>